<name>A0ABT3NVB4_9PROT</name>
<dbReference type="InterPro" id="IPR014509">
    <property type="entry name" value="YjdF-like"/>
</dbReference>
<organism evidence="2 3">
    <name type="scientific">Sabulicella glaciei</name>
    <dbReference type="NCBI Taxonomy" id="2984948"/>
    <lineage>
        <taxon>Bacteria</taxon>
        <taxon>Pseudomonadati</taxon>
        <taxon>Pseudomonadota</taxon>
        <taxon>Alphaproteobacteria</taxon>
        <taxon>Acetobacterales</taxon>
        <taxon>Acetobacteraceae</taxon>
        <taxon>Sabulicella</taxon>
    </lineage>
</organism>
<keyword evidence="3" id="KW-1185">Reference proteome</keyword>
<reference evidence="2 3" key="1">
    <citation type="submission" date="2022-10" db="EMBL/GenBank/DDBJ databases">
        <title>Roseococcus glaciei nov., sp. nov., isolated from glacier.</title>
        <authorList>
            <person name="Liu Q."/>
            <person name="Xin Y.-H."/>
        </authorList>
    </citation>
    <scope>NUCLEOTIDE SEQUENCE [LARGE SCALE GENOMIC DNA]</scope>
    <source>
        <strain evidence="2 3">MDT2-1-1</strain>
    </source>
</reference>
<dbReference type="EMBL" id="JAPFQI010000006">
    <property type="protein sequence ID" value="MCW8086098.1"/>
    <property type="molecule type" value="Genomic_DNA"/>
</dbReference>
<evidence type="ECO:0008006" key="4">
    <source>
        <dbReference type="Google" id="ProtNLM"/>
    </source>
</evidence>
<gene>
    <name evidence="2" type="ORF">OF850_10705</name>
</gene>
<evidence type="ECO:0000256" key="1">
    <source>
        <dbReference type="SAM" id="Phobius"/>
    </source>
</evidence>
<sequence>MAMSNGSALAWTLAVVLIALNIAGYVFDLYSAFWWFDRIVHAATVFALTFWFTEIVLRDAIRGGRDVLFVVLVSSVGIAAGALWEVAEWAFDAFAPGDVIKGKNDTLIDVLMDTAGSVAAALLANWHRTRRVRRAAAV</sequence>
<keyword evidence="1" id="KW-0812">Transmembrane</keyword>
<keyword evidence="1" id="KW-0472">Membrane</keyword>
<feature type="transmembrane region" description="Helical" evidence="1">
    <location>
        <begin position="7"/>
        <end position="27"/>
    </location>
</feature>
<protein>
    <recommendedName>
        <fullName evidence="4">VanZ-like domain-containing protein</fullName>
    </recommendedName>
</protein>
<keyword evidence="1" id="KW-1133">Transmembrane helix</keyword>
<comment type="caution">
    <text evidence="2">The sequence shown here is derived from an EMBL/GenBank/DDBJ whole genome shotgun (WGS) entry which is preliminary data.</text>
</comment>
<feature type="transmembrane region" description="Helical" evidence="1">
    <location>
        <begin position="39"/>
        <end position="57"/>
    </location>
</feature>
<feature type="transmembrane region" description="Helical" evidence="1">
    <location>
        <begin position="69"/>
        <end position="87"/>
    </location>
</feature>
<evidence type="ECO:0000313" key="3">
    <source>
        <dbReference type="Proteomes" id="UP001526430"/>
    </source>
</evidence>
<feature type="transmembrane region" description="Helical" evidence="1">
    <location>
        <begin position="107"/>
        <end position="126"/>
    </location>
</feature>
<dbReference type="Pfam" id="PF09997">
    <property type="entry name" value="DUF2238"/>
    <property type="match status" value="1"/>
</dbReference>
<accession>A0ABT3NVB4</accession>
<dbReference type="Proteomes" id="UP001526430">
    <property type="component" value="Unassembled WGS sequence"/>
</dbReference>
<evidence type="ECO:0000313" key="2">
    <source>
        <dbReference type="EMBL" id="MCW8086098.1"/>
    </source>
</evidence>
<proteinExistence type="predicted"/>